<keyword evidence="1" id="KW-0472">Membrane</keyword>
<keyword evidence="1" id="KW-1133">Transmembrane helix</keyword>
<dbReference type="RefSeq" id="WP_386432169.1">
    <property type="nucleotide sequence ID" value="NZ_JBHSBB010000014.1"/>
</dbReference>
<keyword evidence="1" id="KW-0812">Transmembrane</keyword>
<protein>
    <submittedName>
        <fullName evidence="2">DUF3618 domain-containing protein</fullName>
    </submittedName>
</protein>
<dbReference type="Pfam" id="PF12277">
    <property type="entry name" value="DUF3618"/>
    <property type="match status" value="1"/>
</dbReference>
<evidence type="ECO:0000256" key="1">
    <source>
        <dbReference type="SAM" id="Phobius"/>
    </source>
</evidence>
<organism evidence="2 3">
    <name type="scientific">Streptomyces polygonati</name>
    <dbReference type="NCBI Taxonomy" id="1617087"/>
    <lineage>
        <taxon>Bacteria</taxon>
        <taxon>Bacillati</taxon>
        <taxon>Actinomycetota</taxon>
        <taxon>Actinomycetes</taxon>
        <taxon>Kitasatosporales</taxon>
        <taxon>Streptomycetaceae</taxon>
        <taxon>Streptomyces</taxon>
    </lineage>
</organism>
<evidence type="ECO:0000313" key="3">
    <source>
        <dbReference type="Proteomes" id="UP001595765"/>
    </source>
</evidence>
<dbReference type="EMBL" id="JBHSBB010000014">
    <property type="protein sequence ID" value="MFC4034292.1"/>
    <property type="molecule type" value="Genomic_DNA"/>
</dbReference>
<comment type="caution">
    <text evidence="2">The sequence shown here is derived from an EMBL/GenBank/DDBJ whole genome shotgun (WGS) entry which is preliminary data.</text>
</comment>
<proteinExistence type="predicted"/>
<name>A0ABV8HTJ7_9ACTN</name>
<sequence>MTQGDHRTPGSAGRHTDPALVELERQIAETREQLGETVEELAAKADVSGRAKAKAQEAATRVRATAHEATDRVTAAKDKAVARAEAVKDEAAGRATAATGAASGAVHGAGSKAGAKLNHISDDQWRGTYLPAVVGVTVAAGVGTVLWMRYRGGRG</sequence>
<dbReference type="InterPro" id="IPR022062">
    <property type="entry name" value="DUF3618"/>
</dbReference>
<dbReference type="Proteomes" id="UP001595765">
    <property type="component" value="Unassembled WGS sequence"/>
</dbReference>
<accession>A0ABV8HTJ7</accession>
<gene>
    <name evidence="2" type="ORF">ACFO3J_22845</name>
</gene>
<evidence type="ECO:0000313" key="2">
    <source>
        <dbReference type="EMBL" id="MFC4034292.1"/>
    </source>
</evidence>
<feature type="transmembrane region" description="Helical" evidence="1">
    <location>
        <begin position="129"/>
        <end position="148"/>
    </location>
</feature>
<reference evidence="3" key="1">
    <citation type="journal article" date="2019" name="Int. J. Syst. Evol. Microbiol.">
        <title>The Global Catalogue of Microorganisms (GCM) 10K type strain sequencing project: providing services to taxonomists for standard genome sequencing and annotation.</title>
        <authorList>
            <consortium name="The Broad Institute Genomics Platform"/>
            <consortium name="The Broad Institute Genome Sequencing Center for Infectious Disease"/>
            <person name="Wu L."/>
            <person name="Ma J."/>
        </authorList>
    </citation>
    <scope>NUCLEOTIDE SEQUENCE [LARGE SCALE GENOMIC DNA]</scope>
    <source>
        <strain evidence="3">CGMCC 4.7237</strain>
    </source>
</reference>
<keyword evidence="3" id="KW-1185">Reference proteome</keyword>